<keyword evidence="2" id="KW-1185">Reference proteome</keyword>
<organism evidence="1 2">
    <name type="scientific">Terrabacter aeriphilus</name>
    <dbReference type="NCBI Taxonomy" id="515662"/>
    <lineage>
        <taxon>Bacteria</taxon>
        <taxon>Bacillati</taxon>
        <taxon>Actinomycetota</taxon>
        <taxon>Actinomycetes</taxon>
        <taxon>Micrococcales</taxon>
        <taxon>Intrasporangiaceae</taxon>
        <taxon>Terrabacter</taxon>
    </lineage>
</organism>
<gene>
    <name evidence="1" type="ORF">GCM10023258_02870</name>
</gene>
<comment type="caution">
    <text evidence="1">The sequence shown here is derived from an EMBL/GenBank/DDBJ whole genome shotgun (WGS) entry which is preliminary data.</text>
</comment>
<accession>A0ABP9J0R5</accession>
<name>A0ABP9J0R5_9MICO</name>
<dbReference type="InterPro" id="IPR007362">
    <property type="entry name" value="DUF429"/>
</dbReference>
<proteinExistence type="predicted"/>
<reference evidence="2" key="1">
    <citation type="journal article" date="2019" name="Int. J. Syst. Evol. Microbiol.">
        <title>The Global Catalogue of Microorganisms (GCM) 10K type strain sequencing project: providing services to taxonomists for standard genome sequencing and annotation.</title>
        <authorList>
            <consortium name="The Broad Institute Genomics Platform"/>
            <consortium name="The Broad Institute Genome Sequencing Center for Infectious Disease"/>
            <person name="Wu L."/>
            <person name="Ma J."/>
        </authorList>
    </citation>
    <scope>NUCLEOTIDE SEQUENCE [LARGE SCALE GENOMIC DNA]</scope>
    <source>
        <strain evidence="2">JCM 17687</strain>
    </source>
</reference>
<dbReference type="Pfam" id="PF04250">
    <property type="entry name" value="DUF429"/>
    <property type="match status" value="1"/>
</dbReference>
<protein>
    <submittedName>
        <fullName evidence="1">DUF429 domain-containing protein</fullName>
    </submittedName>
</protein>
<dbReference type="Proteomes" id="UP001500427">
    <property type="component" value="Unassembled WGS sequence"/>
</dbReference>
<sequence>MRLGGGMDTELWLERIRSFAAELGGDAGPAADAPDDVRAAAAEAVGSLTRLADALERDADADLTGRPAPVEVVVPVLGVDGCKGGWVGALLEPGAPRPRIVVAPTIAGLVAMVRESTGIRVVGIDIPIGLPDNTIRLADRLARAALPGKASSIFSTLTRGAYGEATRLEADAVNRELVGQGVGAQAFALRDKIVEVDAWLRTRPTVTVLEVHPEVSFAAMTGAPILASKKTDEGRAARLDALAAAGIARPSVLQGQGYAVDDVLDACAVAWSAARHTTGLARSMPDPPEVFSDGIPAAIWS</sequence>
<evidence type="ECO:0000313" key="1">
    <source>
        <dbReference type="EMBL" id="GAA5016903.1"/>
    </source>
</evidence>
<evidence type="ECO:0000313" key="2">
    <source>
        <dbReference type="Proteomes" id="UP001500427"/>
    </source>
</evidence>
<dbReference type="EMBL" id="BAABIW010000002">
    <property type="protein sequence ID" value="GAA5016903.1"/>
    <property type="molecule type" value="Genomic_DNA"/>
</dbReference>